<evidence type="ECO:0000256" key="5">
    <source>
        <dbReference type="ARBA" id="ARBA00022679"/>
    </source>
</evidence>
<evidence type="ECO:0000256" key="9">
    <source>
        <dbReference type="ARBA" id="ARBA00066937"/>
    </source>
</evidence>
<keyword evidence="3 10" id="KW-0820">tRNA-binding</keyword>
<dbReference type="PROSITE" id="PS51627">
    <property type="entry name" value="SAM_MT_TRM11"/>
    <property type="match status" value="1"/>
</dbReference>
<accession>A0ABZ1CT15</accession>
<keyword evidence="2" id="KW-0963">Cytoplasm</keyword>
<dbReference type="InterPro" id="IPR016691">
    <property type="entry name" value="TRMT11"/>
</dbReference>
<evidence type="ECO:0000313" key="15">
    <source>
        <dbReference type="Proteomes" id="UP001329825"/>
    </source>
</evidence>
<evidence type="ECO:0000256" key="7">
    <source>
        <dbReference type="ARBA" id="ARBA00022694"/>
    </source>
</evidence>
<keyword evidence="5 10" id="KW-0808">Transferase</keyword>
<keyword evidence="8 10" id="KW-0694">RNA-binding</keyword>
<feature type="region of interest" description="Disordered" evidence="11">
    <location>
        <begin position="464"/>
        <end position="489"/>
    </location>
</feature>
<feature type="domain" description="tRNA (guanine(10)-N(2))-methyltransferase TRMT11 N-terminal" evidence="13">
    <location>
        <begin position="4"/>
        <end position="174"/>
    </location>
</feature>
<dbReference type="PRINTS" id="PR00507">
    <property type="entry name" value="N12N6MTFRASE"/>
</dbReference>
<dbReference type="Pfam" id="PF01170">
    <property type="entry name" value="UPF0020"/>
    <property type="match status" value="1"/>
</dbReference>
<keyword evidence="4 10" id="KW-0489">Methyltransferase</keyword>
<evidence type="ECO:0000256" key="8">
    <source>
        <dbReference type="ARBA" id="ARBA00022884"/>
    </source>
</evidence>
<feature type="domain" description="Ribosomal RNA large subunit methyltransferase K/L-like methyltransferase" evidence="12">
    <location>
        <begin position="189"/>
        <end position="312"/>
    </location>
</feature>
<dbReference type="PANTHER" id="PTHR13370:SF3">
    <property type="entry name" value="TRNA (GUANINE(10)-N2)-METHYLTRANSFERASE HOMOLOG"/>
    <property type="match status" value="1"/>
</dbReference>
<organism evidence="14 15">
    <name type="scientific">Kwoniella shivajii</name>
    <dbReference type="NCBI Taxonomy" id="564305"/>
    <lineage>
        <taxon>Eukaryota</taxon>
        <taxon>Fungi</taxon>
        <taxon>Dikarya</taxon>
        <taxon>Basidiomycota</taxon>
        <taxon>Agaricomycotina</taxon>
        <taxon>Tremellomycetes</taxon>
        <taxon>Tremellales</taxon>
        <taxon>Cryptococcaceae</taxon>
        <taxon>Kwoniella</taxon>
    </lineage>
</organism>
<dbReference type="InterPro" id="IPR000241">
    <property type="entry name" value="RlmKL-like_Mtase"/>
</dbReference>
<dbReference type="RefSeq" id="XP_062788556.1">
    <property type="nucleotide sequence ID" value="XM_062932505.1"/>
</dbReference>
<reference evidence="14 15" key="1">
    <citation type="submission" date="2024-01" db="EMBL/GenBank/DDBJ databases">
        <title>Comparative genomics of Cryptococcus and Kwoniella reveals pathogenesis evolution and contrasting modes of karyotype evolution via chromosome fusion or intercentromeric recombination.</title>
        <authorList>
            <person name="Coelho M.A."/>
            <person name="David-Palma M."/>
            <person name="Shea T."/>
            <person name="Bowers K."/>
            <person name="McGinley-Smith S."/>
            <person name="Mohammad A.W."/>
            <person name="Gnirke A."/>
            <person name="Yurkov A.M."/>
            <person name="Nowrousian M."/>
            <person name="Sun S."/>
            <person name="Cuomo C.A."/>
            <person name="Heitman J."/>
        </authorList>
    </citation>
    <scope>NUCLEOTIDE SEQUENCE [LARGE SCALE GENOMIC DNA]</scope>
    <source>
        <strain evidence="14">CBS 11374</strain>
    </source>
</reference>
<keyword evidence="6 10" id="KW-0949">S-adenosyl-L-methionine</keyword>
<dbReference type="PIRSF" id="PIRSF017259">
    <property type="entry name" value="tRNA_mtfrase_TRM11"/>
    <property type="match status" value="1"/>
</dbReference>
<evidence type="ECO:0000256" key="1">
    <source>
        <dbReference type="ARBA" id="ARBA00004496"/>
    </source>
</evidence>
<name>A0ABZ1CT15_9TREE</name>
<evidence type="ECO:0000313" key="14">
    <source>
        <dbReference type="EMBL" id="WRT63816.1"/>
    </source>
</evidence>
<dbReference type="InterPro" id="IPR029063">
    <property type="entry name" value="SAM-dependent_MTases_sf"/>
</dbReference>
<proteinExistence type="inferred from homology"/>
<evidence type="ECO:0000256" key="11">
    <source>
        <dbReference type="SAM" id="MobiDB-lite"/>
    </source>
</evidence>
<dbReference type="EC" id="2.1.1.214" evidence="9"/>
<dbReference type="SUPFAM" id="SSF53335">
    <property type="entry name" value="S-adenosyl-L-methionine-dependent methyltransferases"/>
    <property type="match status" value="1"/>
</dbReference>
<dbReference type="InterPro" id="IPR002052">
    <property type="entry name" value="DNA_methylase_N6_adenine_CS"/>
</dbReference>
<gene>
    <name evidence="14" type="ORF">IL334_000741</name>
</gene>
<evidence type="ECO:0000259" key="12">
    <source>
        <dbReference type="Pfam" id="PF01170"/>
    </source>
</evidence>
<dbReference type="Pfam" id="PF25904">
    <property type="entry name" value="Tmrp11_N"/>
    <property type="match status" value="1"/>
</dbReference>
<evidence type="ECO:0000256" key="2">
    <source>
        <dbReference type="ARBA" id="ARBA00022490"/>
    </source>
</evidence>
<dbReference type="Proteomes" id="UP001329825">
    <property type="component" value="Chromosome 1"/>
</dbReference>
<protein>
    <recommendedName>
        <fullName evidence="9">tRNA (guanine(10)-N(2))-methyltransferase</fullName>
        <ecNumber evidence="9">2.1.1.214</ecNumber>
    </recommendedName>
</protein>
<evidence type="ECO:0000256" key="4">
    <source>
        <dbReference type="ARBA" id="ARBA00022603"/>
    </source>
</evidence>
<comment type="similarity">
    <text evidence="10">Belongs to the class I-like SAM-binding methyltransferase superfamily. TRM11 methyltransferase family.</text>
</comment>
<dbReference type="PANTHER" id="PTHR13370">
    <property type="entry name" value="RNA METHYLASE-RELATED"/>
    <property type="match status" value="1"/>
</dbReference>
<sequence>MPLYILRLSLDHTSFRIPSLLSISQVFNFPIRFVSQDLYRGLLVIELEKEEDVNHLLERETLLLSVTELYAQGSTYEELHAEMSQHLDILQPYRQKSFKFTLEGVNHRVIESRIRDTVESFAYTALEGKIQMKNPDVEFVIYEDYQWQAAHTVQARVSRDGNFKHVYFGRRIGFGRARTLATSHDVKNRAYYGNTSMDSHMGFLMAGQALPAPGKLIYDPFVGTGSMLYAVAHWGAYVLGSDIDGRQIRGKMKGKEVKPGILRAAEQYGIEDRFIDCLTYDVTRSPIRTGGWVDAIITDPPYGVRAGAKRTGRKEGGKPLREEPYLLPDGTYSHKREDYLPPSRPYELANLTLDLVQLARWLLVPGGRLVFFLPTVNEDYQEVDVPVVEGMKELKIGQGSIQDFGKWGRRLITMEKTALDDGPPPTFEDHDEFDIKNQPEHLPGHFGFRDRYAAGFAPRTIGDSGSASPAVETPAILVPGVTTRNEQGK</sequence>
<dbReference type="PROSITE" id="PS00092">
    <property type="entry name" value="N6_MTASE"/>
    <property type="match status" value="1"/>
</dbReference>
<keyword evidence="15" id="KW-1185">Reference proteome</keyword>
<keyword evidence="7 10" id="KW-0819">tRNA processing</keyword>
<dbReference type="Gene3D" id="3.40.50.150">
    <property type="entry name" value="Vaccinia Virus protein VP39"/>
    <property type="match status" value="1"/>
</dbReference>
<evidence type="ECO:0000259" key="13">
    <source>
        <dbReference type="Pfam" id="PF25904"/>
    </source>
</evidence>
<dbReference type="GeneID" id="87952872"/>
<evidence type="ECO:0000256" key="6">
    <source>
        <dbReference type="ARBA" id="ARBA00022691"/>
    </source>
</evidence>
<comment type="subcellular location">
    <subcellularLocation>
        <location evidence="1">Cytoplasm</location>
    </subcellularLocation>
</comment>
<dbReference type="EMBL" id="CP141881">
    <property type="protein sequence ID" value="WRT63816.1"/>
    <property type="molecule type" value="Genomic_DNA"/>
</dbReference>
<dbReference type="InterPro" id="IPR059073">
    <property type="entry name" value="TRMT11_N"/>
</dbReference>
<evidence type="ECO:0000256" key="10">
    <source>
        <dbReference type="PROSITE-ProRule" id="PRU00959"/>
    </source>
</evidence>
<evidence type="ECO:0000256" key="3">
    <source>
        <dbReference type="ARBA" id="ARBA00022555"/>
    </source>
</evidence>